<dbReference type="HAMAP" id="MF_02227">
    <property type="entry name" value="RPE"/>
    <property type="match status" value="1"/>
</dbReference>
<dbReference type="PROSITE" id="PS01085">
    <property type="entry name" value="RIBUL_P_3_EPIMER_1"/>
    <property type="match status" value="1"/>
</dbReference>
<feature type="binding site" evidence="14">
    <location>
        <position position="180"/>
    </location>
    <ligand>
        <name>substrate</name>
    </ligand>
</feature>
<evidence type="ECO:0000256" key="13">
    <source>
        <dbReference type="PIRSR" id="PIRSR001461-2"/>
    </source>
</evidence>
<dbReference type="CDD" id="cd00429">
    <property type="entry name" value="RPE"/>
    <property type="match status" value="1"/>
</dbReference>
<comment type="cofactor">
    <cofactor evidence="5">
        <name>Fe(2+)</name>
        <dbReference type="ChEBI" id="CHEBI:29033"/>
    </cofactor>
</comment>
<evidence type="ECO:0000256" key="5">
    <source>
        <dbReference type="ARBA" id="ARBA00001954"/>
    </source>
</evidence>
<evidence type="ECO:0000256" key="9">
    <source>
        <dbReference type="ARBA" id="ARBA00023235"/>
    </source>
</evidence>
<keyword evidence="8 10" id="KW-0479">Metal-binding</keyword>
<name>A0A4Q0M591_9HYPH</name>
<evidence type="ECO:0000256" key="1">
    <source>
        <dbReference type="ARBA" id="ARBA00001782"/>
    </source>
</evidence>
<feature type="active site" description="Proton acceptor" evidence="10 12">
    <location>
        <position position="40"/>
    </location>
</feature>
<dbReference type="PROSITE" id="PS01086">
    <property type="entry name" value="RIBUL_P_3_EPIMER_2"/>
    <property type="match status" value="1"/>
</dbReference>
<dbReference type="NCBIfam" id="TIGR01163">
    <property type="entry name" value="rpe"/>
    <property type="match status" value="1"/>
</dbReference>
<protein>
    <recommendedName>
        <fullName evidence="7 10">Ribulose-phosphate 3-epimerase</fullName>
        <ecNumber evidence="7 10">5.1.3.1</ecNumber>
    </recommendedName>
</protein>
<evidence type="ECO:0000256" key="14">
    <source>
        <dbReference type="PIRSR" id="PIRSR001461-3"/>
    </source>
</evidence>
<feature type="binding site" evidence="10 13">
    <location>
        <position position="40"/>
    </location>
    <ligand>
        <name>a divalent metal cation</name>
        <dbReference type="ChEBI" id="CHEBI:60240"/>
    </ligand>
</feature>
<dbReference type="InterPro" id="IPR026019">
    <property type="entry name" value="Ribul_P_3_epim"/>
</dbReference>
<keyword evidence="16" id="KW-1185">Reference proteome</keyword>
<organism evidence="15 16">
    <name type="scientific">Hansschlegelia zhihuaiae</name>
    <dbReference type="NCBI Taxonomy" id="405005"/>
    <lineage>
        <taxon>Bacteria</taxon>
        <taxon>Pseudomonadati</taxon>
        <taxon>Pseudomonadota</taxon>
        <taxon>Alphaproteobacteria</taxon>
        <taxon>Hyphomicrobiales</taxon>
        <taxon>Methylopilaceae</taxon>
        <taxon>Hansschlegelia</taxon>
    </lineage>
</organism>
<evidence type="ECO:0000256" key="8">
    <source>
        <dbReference type="ARBA" id="ARBA00022723"/>
    </source>
</evidence>
<dbReference type="PIRSF" id="PIRSF001461">
    <property type="entry name" value="RPE"/>
    <property type="match status" value="1"/>
</dbReference>
<feature type="binding site" evidence="10 14">
    <location>
        <position position="71"/>
    </location>
    <ligand>
        <name>substrate</name>
    </ligand>
</feature>
<comment type="catalytic activity">
    <reaction evidence="1 10 11">
        <text>D-ribulose 5-phosphate = D-xylulose 5-phosphate</text>
        <dbReference type="Rhea" id="RHEA:13677"/>
        <dbReference type="ChEBI" id="CHEBI:57737"/>
        <dbReference type="ChEBI" id="CHEBI:58121"/>
        <dbReference type="EC" id="5.1.3.1"/>
    </reaction>
</comment>
<keyword evidence="13" id="KW-0862">Zinc</keyword>
<dbReference type="OrthoDB" id="1645589at2"/>
<keyword evidence="10 11" id="KW-0119">Carbohydrate metabolism</keyword>
<comment type="pathway">
    <text evidence="10">Carbohydrate degradation.</text>
</comment>
<comment type="cofactor">
    <cofactor evidence="3">
        <name>Co(2+)</name>
        <dbReference type="ChEBI" id="CHEBI:48828"/>
    </cofactor>
</comment>
<dbReference type="Proteomes" id="UP000289708">
    <property type="component" value="Unassembled WGS sequence"/>
</dbReference>
<comment type="similarity">
    <text evidence="6 10 11">Belongs to the ribulose-phosphate 3-epimerase family.</text>
</comment>
<dbReference type="GO" id="GO:0005737">
    <property type="term" value="C:cytoplasm"/>
    <property type="evidence" value="ECO:0007669"/>
    <property type="project" value="UniProtKB-ARBA"/>
</dbReference>
<evidence type="ECO:0000313" key="15">
    <source>
        <dbReference type="EMBL" id="RXF67826.1"/>
    </source>
</evidence>
<dbReference type="InterPro" id="IPR011060">
    <property type="entry name" value="RibuloseP-bd_barrel"/>
</dbReference>
<evidence type="ECO:0000256" key="11">
    <source>
        <dbReference type="PIRNR" id="PIRNR001461"/>
    </source>
</evidence>
<dbReference type="InterPro" id="IPR000056">
    <property type="entry name" value="Ribul_P_3_epim-like"/>
</dbReference>
<comment type="cofactor">
    <cofactor evidence="4">
        <name>Zn(2+)</name>
        <dbReference type="ChEBI" id="CHEBI:29105"/>
    </cofactor>
</comment>
<dbReference type="GO" id="GO:0006098">
    <property type="term" value="P:pentose-phosphate shunt"/>
    <property type="evidence" value="ECO:0007669"/>
    <property type="project" value="UniProtKB-UniRule"/>
</dbReference>
<evidence type="ECO:0000256" key="2">
    <source>
        <dbReference type="ARBA" id="ARBA00001936"/>
    </source>
</evidence>
<feature type="active site" description="Proton donor" evidence="10 12">
    <location>
        <position position="178"/>
    </location>
</feature>
<dbReference type="AlphaFoldDB" id="A0A4Q0M591"/>
<evidence type="ECO:0000256" key="10">
    <source>
        <dbReference type="HAMAP-Rule" id="MF_02227"/>
    </source>
</evidence>
<reference evidence="15 16" key="1">
    <citation type="submission" date="2018-12" db="EMBL/GenBank/DDBJ databases">
        <title>bacterium Hansschlegelia zhihuaiae S113.</title>
        <authorList>
            <person name="He J."/>
        </authorList>
    </citation>
    <scope>NUCLEOTIDE SEQUENCE [LARGE SCALE GENOMIC DNA]</scope>
    <source>
        <strain evidence="15 16">S 113</strain>
    </source>
</reference>
<evidence type="ECO:0000256" key="7">
    <source>
        <dbReference type="ARBA" id="ARBA00013188"/>
    </source>
</evidence>
<comment type="cofactor">
    <cofactor evidence="10 13">
        <name>a divalent metal cation</name>
        <dbReference type="ChEBI" id="CHEBI:60240"/>
    </cofactor>
    <text evidence="10 13">Binds 1 divalent metal cation per subunit.</text>
</comment>
<feature type="binding site" evidence="10 13">
    <location>
        <position position="38"/>
    </location>
    <ligand>
        <name>a divalent metal cation</name>
        <dbReference type="ChEBI" id="CHEBI:60240"/>
    </ligand>
</feature>
<sequence length="231" mass="24342">MPAAPNPIVIAPSILSADFSKLGEETRDVVAAGADWVHLDVMDGHFVPNITFGPEVVRKLRRWTDAPFDCHLMIAPVDPYLEAFAKAGCDRLTVHAEAGPHLDRSLQFIRSLGKQAGVAINPSTPESAVEYVLDKIDLVIVMTVNPGFGGQAFISGMLDKVRRLKAMIGERPIRIEIDGGVTPETAGPCVAAGADTLVAGNAVFKDGPAAYARHIAAIRTAAEAAAPADAA</sequence>
<dbReference type="GO" id="GO:0046872">
    <property type="term" value="F:metal ion binding"/>
    <property type="evidence" value="ECO:0007669"/>
    <property type="project" value="UniProtKB-UniRule"/>
</dbReference>
<keyword evidence="13" id="KW-0464">Manganese</keyword>
<proteinExistence type="inferred from homology"/>
<comment type="caution">
    <text evidence="10">Lacks conserved residue(s) required for the propagation of feature annotation.</text>
</comment>
<dbReference type="Gene3D" id="3.20.20.70">
    <property type="entry name" value="Aldolase class I"/>
    <property type="match status" value="1"/>
</dbReference>
<comment type="caution">
    <text evidence="15">The sequence shown here is derived from an EMBL/GenBank/DDBJ whole genome shotgun (WGS) entry which is preliminary data.</text>
</comment>
<dbReference type="Pfam" id="PF00834">
    <property type="entry name" value="Ribul_P_3_epim"/>
    <property type="match status" value="1"/>
</dbReference>
<feature type="binding site" evidence="10">
    <location>
        <begin position="178"/>
        <end position="180"/>
    </location>
    <ligand>
        <name>substrate</name>
    </ligand>
</feature>
<feature type="binding site" evidence="10 14">
    <location>
        <position position="13"/>
    </location>
    <ligand>
        <name>substrate</name>
    </ligand>
</feature>
<evidence type="ECO:0000256" key="6">
    <source>
        <dbReference type="ARBA" id="ARBA00009541"/>
    </source>
</evidence>
<dbReference type="NCBIfam" id="NF004076">
    <property type="entry name" value="PRK05581.1-4"/>
    <property type="match status" value="1"/>
</dbReference>
<accession>A0A4Q0M591</accession>
<gene>
    <name evidence="10" type="primary">rpe</name>
    <name evidence="15" type="ORF">EK403_20865</name>
</gene>
<dbReference type="EMBL" id="RYFI01000030">
    <property type="protein sequence ID" value="RXF67826.1"/>
    <property type="molecule type" value="Genomic_DNA"/>
</dbReference>
<comment type="function">
    <text evidence="10">Catalyzes the reversible epimerization of D-ribulose 5-phosphate to D-xylulose 5-phosphate.</text>
</comment>
<comment type="cofactor">
    <cofactor evidence="2">
        <name>Mn(2+)</name>
        <dbReference type="ChEBI" id="CHEBI:29035"/>
    </cofactor>
</comment>
<evidence type="ECO:0000256" key="12">
    <source>
        <dbReference type="PIRSR" id="PIRSR001461-1"/>
    </source>
</evidence>
<dbReference type="EC" id="5.1.3.1" evidence="7 10"/>
<dbReference type="GO" id="GO:0004750">
    <property type="term" value="F:D-ribulose-phosphate 3-epimerase activity"/>
    <property type="evidence" value="ECO:0007669"/>
    <property type="project" value="UniProtKB-UniRule"/>
</dbReference>
<feature type="binding site" evidence="10 14">
    <location>
        <begin position="147"/>
        <end position="150"/>
    </location>
    <ligand>
        <name>substrate</name>
    </ligand>
</feature>
<feature type="binding site" evidence="10 13">
    <location>
        <position position="178"/>
    </location>
    <ligand>
        <name>a divalent metal cation</name>
        <dbReference type="ChEBI" id="CHEBI:60240"/>
    </ligand>
</feature>
<dbReference type="InterPro" id="IPR013785">
    <property type="entry name" value="Aldolase_TIM"/>
</dbReference>
<feature type="binding site" evidence="10 13">
    <location>
        <position position="71"/>
    </location>
    <ligand>
        <name>a divalent metal cation</name>
        <dbReference type="ChEBI" id="CHEBI:60240"/>
    </ligand>
</feature>
<evidence type="ECO:0000256" key="3">
    <source>
        <dbReference type="ARBA" id="ARBA00001941"/>
    </source>
</evidence>
<keyword evidence="9 10" id="KW-0413">Isomerase</keyword>
<dbReference type="SUPFAM" id="SSF51366">
    <property type="entry name" value="Ribulose-phoshate binding barrel"/>
    <property type="match status" value="1"/>
</dbReference>
<dbReference type="PANTHER" id="PTHR11749">
    <property type="entry name" value="RIBULOSE-5-PHOSPHATE-3-EPIMERASE"/>
    <property type="match status" value="1"/>
</dbReference>
<evidence type="ECO:0000313" key="16">
    <source>
        <dbReference type="Proteomes" id="UP000289708"/>
    </source>
</evidence>
<dbReference type="FunFam" id="3.20.20.70:FF:000004">
    <property type="entry name" value="Ribulose-phosphate 3-epimerase"/>
    <property type="match status" value="1"/>
</dbReference>
<dbReference type="RefSeq" id="WP_128779386.1">
    <property type="nucleotide sequence ID" value="NZ_RYFI01000030.1"/>
</dbReference>
<dbReference type="GO" id="GO:0019323">
    <property type="term" value="P:pentose catabolic process"/>
    <property type="evidence" value="ECO:0007669"/>
    <property type="project" value="UniProtKB-UniRule"/>
</dbReference>
<evidence type="ECO:0000256" key="4">
    <source>
        <dbReference type="ARBA" id="ARBA00001947"/>
    </source>
</evidence>
<keyword evidence="13" id="KW-0170">Cobalt</keyword>